<dbReference type="STRING" id="1353009.A0A1Y2J4K0"/>
<evidence type="ECO:0000313" key="7">
    <source>
        <dbReference type="EMBL" id="OSD08338.1"/>
    </source>
</evidence>
<keyword evidence="3" id="KW-0862">Zinc</keyword>
<dbReference type="InterPro" id="IPR017907">
    <property type="entry name" value="Znf_RING_CS"/>
</dbReference>
<dbReference type="SUPFAM" id="SSF57850">
    <property type="entry name" value="RING/U-box"/>
    <property type="match status" value="1"/>
</dbReference>
<feature type="compositionally biased region" description="Basic and acidic residues" evidence="5">
    <location>
        <begin position="61"/>
        <end position="77"/>
    </location>
</feature>
<dbReference type="PROSITE" id="PS50089">
    <property type="entry name" value="ZF_RING_2"/>
    <property type="match status" value="1"/>
</dbReference>
<name>A0A1Y2J4K0_TRAC3</name>
<accession>A0A1Y2J4K0</accession>
<evidence type="ECO:0000256" key="2">
    <source>
        <dbReference type="ARBA" id="ARBA00022771"/>
    </source>
</evidence>
<evidence type="ECO:0000256" key="5">
    <source>
        <dbReference type="SAM" id="MobiDB-lite"/>
    </source>
</evidence>
<dbReference type="GO" id="GO:0008270">
    <property type="term" value="F:zinc ion binding"/>
    <property type="evidence" value="ECO:0007669"/>
    <property type="project" value="UniProtKB-KW"/>
</dbReference>
<dbReference type="Proteomes" id="UP000193067">
    <property type="component" value="Unassembled WGS sequence"/>
</dbReference>
<evidence type="ECO:0000313" key="8">
    <source>
        <dbReference type="Proteomes" id="UP000193067"/>
    </source>
</evidence>
<sequence length="138" mass="15084">MDELFLSDTEVMANTSSTNIASKKGRQTEDAPANPTTEAQSARAVHPADVATQTLDNSEDAEYRKPIQAETTARETDNAGSRTLSWRCRSCLRDICVEPVATACGHIFCLRCIMKEFEANGACPACKKLFLVKLDVVL</sequence>
<organism evidence="7 8">
    <name type="scientific">Trametes coccinea (strain BRFM310)</name>
    <name type="common">Pycnoporus coccineus</name>
    <dbReference type="NCBI Taxonomy" id="1353009"/>
    <lineage>
        <taxon>Eukaryota</taxon>
        <taxon>Fungi</taxon>
        <taxon>Dikarya</taxon>
        <taxon>Basidiomycota</taxon>
        <taxon>Agaricomycotina</taxon>
        <taxon>Agaricomycetes</taxon>
        <taxon>Polyporales</taxon>
        <taxon>Polyporaceae</taxon>
        <taxon>Trametes</taxon>
    </lineage>
</organism>
<keyword evidence="1" id="KW-0479">Metal-binding</keyword>
<dbReference type="InterPro" id="IPR013083">
    <property type="entry name" value="Znf_RING/FYVE/PHD"/>
</dbReference>
<dbReference type="EMBL" id="KZ084086">
    <property type="protein sequence ID" value="OSD08338.1"/>
    <property type="molecule type" value="Genomic_DNA"/>
</dbReference>
<evidence type="ECO:0000256" key="3">
    <source>
        <dbReference type="ARBA" id="ARBA00022833"/>
    </source>
</evidence>
<evidence type="ECO:0000256" key="1">
    <source>
        <dbReference type="ARBA" id="ARBA00022723"/>
    </source>
</evidence>
<dbReference type="InterPro" id="IPR001841">
    <property type="entry name" value="Znf_RING"/>
</dbReference>
<gene>
    <name evidence="7" type="ORF">PYCCODRAFT_11610</name>
</gene>
<evidence type="ECO:0000256" key="4">
    <source>
        <dbReference type="PROSITE-ProRule" id="PRU00175"/>
    </source>
</evidence>
<proteinExistence type="predicted"/>
<dbReference type="InterPro" id="IPR047134">
    <property type="entry name" value="RNF4"/>
</dbReference>
<dbReference type="Gene3D" id="3.30.40.10">
    <property type="entry name" value="Zinc/RING finger domain, C3HC4 (zinc finger)"/>
    <property type="match status" value="1"/>
</dbReference>
<dbReference type="AlphaFoldDB" id="A0A1Y2J4K0"/>
<protein>
    <recommendedName>
        <fullName evidence="6">RING-type domain-containing protein</fullName>
    </recommendedName>
</protein>
<keyword evidence="2 4" id="KW-0863">Zinc-finger</keyword>
<dbReference type="PANTHER" id="PTHR23041:SF78">
    <property type="entry name" value="E3 UBIQUITIN-PROTEIN LIGASE RNF4"/>
    <property type="match status" value="1"/>
</dbReference>
<dbReference type="PANTHER" id="PTHR23041">
    <property type="entry name" value="RING FINGER DOMAIN-CONTAINING"/>
    <property type="match status" value="1"/>
</dbReference>
<keyword evidence="8" id="KW-1185">Reference proteome</keyword>
<dbReference type="SMART" id="SM00184">
    <property type="entry name" value="RING"/>
    <property type="match status" value="1"/>
</dbReference>
<feature type="region of interest" description="Disordered" evidence="5">
    <location>
        <begin position="15"/>
        <end position="82"/>
    </location>
</feature>
<dbReference type="PROSITE" id="PS00518">
    <property type="entry name" value="ZF_RING_1"/>
    <property type="match status" value="1"/>
</dbReference>
<evidence type="ECO:0000259" key="6">
    <source>
        <dbReference type="PROSITE" id="PS50089"/>
    </source>
</evidence>
<reference evidence="7 8" key="1">
    <citation type="journal article" date="2015" name="Biotechnol. Biofuels">
        <title>Enhanced degradation of softwood versus hardwood by the white-rot fungus Pycnoporus coccineus.</title>
        <authorList>
            <person name="Couturier M."/>
            <person name="Navarro D."/>
            <person name="Chevret D."/>
            <person name="Henrissat B."/>
            <person name="Piumi F."/>
            <person name="Ruiz-Duenas F.J."/>
            <person name="Martinez A.T."/>
            <person name="Grigoriev I.V."/>
            <person name="Riley R."/>
            <person name="Lipzen A."/>
            <person name="Berrin J.G."/>
            <person name="Master E.R."/>
            <person name="Rosso M.N."/>
        </authorList>
    </citation>
    <scope>NUCLEOTIDE SEQUENCE [LARGE SCALE GENOMIC DNA]</scope>
    <source>
        <strain evidence="7 8">BRFM310</strain>
    </source>
</reference>
<feature type="domain" description="RING-type" evidence="6">
    <location>
        <begin position="88"/>
        <end position="127"/>
    </location>
</feature>
<dbReference type="OrthoDB" id="6333297at2759"/>